<keyword evidence="1" id="KW-0812">Transmembrane</keyword>
<organism evidence="3 4">
    <name type="scientific">Lactobacillus gallinarum</name>
    <dbReference type="NCBI Taxonomy" id="52242"/>
    <lineage>
        <taxon>Bacteria</taxon>
        <taxon>Bacillati</taxon>
        <taxon>Bacillota</taxon>
        <taxon>Bacilli</taxon>
        <taxon>Lactobacillales</taxon>
        <taxon>Lactobacillaceae</taxon>
        <taxon>Lactobacillus</taxon>
    </lineage>
</organism>
<evidence type="ECO:0000313" key="3">
    <source>
        <dbReference type="EMBL" id="OUQ76331.1"/>
    </source>
</evidence>
<evidence type="ECO:0000313" key="5">
    <source>
        <dbReference type="Proteomes" id="UP000196293"/>
    </source>
</evidence>
<accession>A0A1Y4TVZ2</accession>
<protein>
    <submittedName>
        <fullName evidence="3">Uncharacterized protein</fullName>
    </submittedName>
</protein>
<keyword evidence="1" id="KW-1133">Transmembrane helix</keyword>
<dbReference type="EMBL" id="NFLS01000009">
    <property type="protein sequence ID" value="OUQ56445.1"/>
    <property type="molecule type" value="Genomic_DNA"/>
</dbReference>
<feature type="transmembrane region" description="Helical" evidence="1">
    <location>
        <begin position="49"/>
        <end position="82"/>
    </location>
</feature>
<dbReference type="Proteomes" id="UP000195859">
    <property type="component" value="Unassembled WGS sequence"/>
</dbReference>
<dbReference type="GeneID" id="78203593"/>
<dbReference type="RefSeq" id="WP_087176276.1">
    <property type="nucleotide sequence ID" value="NZ_JACJMF010000008.1"/>
</dbReference>
<sequence length="93" mass="10562">MNSTEKIRLAKKISAIIAIIAWVITIIFMAVKIYGWMQDPHLPAIHDQFVAIIGFIPLVSGFHPGIWSFDIAVLATIVWLILRSFYGKENRSH</sequence>
<dbReference type="AlphaFoldDB" id="A0A1Y4TVZ2"/>
<reference evidence="3" key="2">
    <citation type="journal article" date="2018" name="BMC Genomics">
        <title>Whole genome sequencing and function prediction of 133 gut anaerobes isolated from chicken caecum in pure cultures.</title>
        <authorList>
            <person name="Medvecky M."/>
            <person name="Cejkova D."/>
            <person name="Polansky O."/>
            <person name="Karasova D."/>
            <person name="Kubasova T."/>
            <person name="Cizek A."/>
            <person name="Rychlik I."/>
        </authorList>
    </citation>
    <scope>NUCLEOTIDE SEQUENCE</scope>
    <source>
        <strain evidence="3">An101</strain>
        <strain evidence="2">An115</strain>
    </source>
</reference>
<dbReference type="EMBL" id="NFLZ01000010">
    <property type="protein sequence ID" value="OUQ76331.1"/>
    <property type="molecule type" value="Genomic_DNA"/>
</dbReference>
<comment type="caution">
    <text evidence="3">The sequence shown here is derived from an EMBL/GenBank/DDBJ whole genome shotgun (WGS) entry which is preliminary data.</text>
</comment>
<dbReference type="Proteomes" id="UP000196293">
    <property type="component" value="Unassembled WGS sequence"/>
</dbReference>
<evidence type="ECO:0000256" key="1">
    <source>
        <dbReference type="SAM" id="Phobius"/>
    </source>
</evidence>
<evidence type="ECO:0000313" key="2">
    <source>
        <dbReference type="EMBL" id="OUQ56445.1"/>
    </source>
</evidence>
<gene>
    <name evidence="3" type="ORF">B5E44_05330</name>
    <name evidence="2" type="ORF">B5E59_05125</name>
</gene>
<evidence type="ECO:0000313" key="4">
    <source>
        <dbReference type="Proteomes" id="UP000195859"/>
    </source>
</evidence>
<feature type="transmembrane region" description="Helical" evidence="1">
    <location>
        <begin position="12"/>
        <end position="37"/>
    </location>
</feature>
<keyword evidence="1" id="KW-0472">Membrane</keyword>
<proteinExistence type="predicted"/>
<name>A0A1Y4TVZ2_9LACO</name>
<reference evidence="4 5" key="1">
    <citation type="submission" date="2017-04" db="EMBL/GenBank/DDBJ databases">
        <title>Function of individual gut microbiota members based on whole genome sequencing of pure cultures obtained from chicken caecum.</title>
        <authorList>
            <person name="Medvecky M."/>
            <person name="Cejkova D."/>
            <person name="Polansky O."/>
            <person name="Karasova D."/>
            <person name="Kubasova T."/>
            <person name="Cizek A."/>
            <person name="Rychlik I."/>
        </authorList>
    </citation>
    <scope>NUCLEOTIDE SEQUENCE [LARGE SCALE GENOMIC DNA]</scope>
    <source>
        <strain evidence="4">An101</strain>
        <strain evidence="5">An115</strain>
    </source>
</reference>
<keyword evidence="5" id="KW-1185">Reference proteome</keyword>